<dbReference type="Proteomes" id="UP001164390">
    <property type="component" value="Chromosome"/>
</dbReference>
<name>A0AA46TDN2_9ACTN</name>
<dbReference type="RefSeq" id="WP_271631945.1">
    <property type="nucleotide sequence ID" value="NZ_CP094970.1"/>
</dbReference>
<feature type="signal peptide" evidence="1">
    <location>
        <begin position="1"/>
        <end position="40"/>
    </location>
</feature>
<organism evidence="4 5">
    <name type="scientific">Solicola gregarius</name>
    <dbReference type="NCBI Taxonomy" id="2908642"/>
    <lineage>
        <taxon>Bacteria</taxon>
        <taxon>Bacillati</taxon>
        <taxon>Actinomycetota</taxon>
        <taxon>Actinomycetes</taxon>
        <taxon>Propionibacteriales</taxon>
        <taxon>Nocardioidaceae</taxon>
        <taxon>Solicola</taxon>
    </lineage>
</organism>
<dbReference type="InterPro" id="IPR013783">
    <property type="entry name" value="Ig-like_fold"/>
</dbReference>
<dbReference type="Pfam" id="PF16640">
    <property type="entry name" value="Big_3_5"/>
    <property type="match status" value="1"/>
</dbReference>
<dbReference type="Gene3D" id="2.60.40.10">
    <property type="entry name" value="Immunoglobulins"/>
    <property type="match status" value="1"/>
</dbReference>
<evidence type="ECO:0000256" key="1">
    <source>
        <dbReference type="SAM" id="SignalP"/>
    </source>
</evidence>
<proteinExistence type="predicted"/>
<feature type="domain" description="DUF6801" evidence="3">
    <location>
        <begin position="51"/>
        <end position="212"/>
    </location>
</feature>
<dbReference type="InterPro" id="IPR046542">
    <property type="entry name" value="DUF6801"/>
</dbReference>
<accession>A0AA46TDN2</accession>
<feature type="chain" id="PRO_5041460475" evidence="1">
    <location>
        <begin position="41"/>
        <end position="591"/>
    </location>
</feature>
<evidence type="ECO:0000259" key="2">
    <source>
        <dbReference type="Pfam" id="PF16640"/>
    </source>
</evidence>
<reference evidence="4" key="1">
    <citation type="submission" date="2022-01" db="EMBL/GenBank/DDBJ databases">
        <title>Nocardioidaceae gen. sp. A5X3R13.</title>
        <authorList>
            <person name="Lopez Marin M.A."/>
            <person name="Uhlik O."/>
        </authorList>
    </citation>
    <scope>NUCLEOTIDE SEQUENCE</scope>
    <source>
        <strain evidence="4">A5X3R13</strain>
    </source>
</reference>
<sequence length="591" mass="61994">MQRTELRTRVRRACTTSLAATMVAGAVGLVAVTSAPSASAADVPLDKDFMYRCEVVAGGLNIGTYGISINAKVSVPASVAPGDTVPPRKTQITLSMPEQLRDATVKMLKGDAASGFSKNATVDLTINGKVQRLPIANLASPKLDVPQQAGEPWIIPTEGDVPAIDVPDNATGVIDMAMPKAFDVTATVYRSPDLGDLPATMDCIGPKNRKLGSIAVEKTVDESYQYTCHVIAGDPDNPLDLGDKTVGVRSQFMVPSAVNAGTPIGEREAQLTLTLPEDLRAATTDLLKGVTAGGTSDDAAIGVTIGDETKQVPIEGLSAPQTAIPATVDEPWLVPTTGQVPAIGVPKSATGKAAITMPDGFSVQATVMTAEDQSIPVSMDCVLPDGADASLTSVRIIKAPTPPAKTRTSASAPKVAYGQLAKVKVKVSPKAAGKVRVFKGKRALGTAKLNKSSRATVALGKKKLMPGQHKLQVRYLGNAKFKPSKQTTKLRVTKAKAKVNANLTTKKVVAKKTHARVRVTVKSPALKPGGKVRALVGKKVVGKAMVRKGRAVLKLKPFAKAGVKKVKIRYAGTKVVKTGSDRIKIRVVKRR</sequence>
<gene>
    <name evidence="4" type="ORF">L0C25_12305</name>
</gene>
<feature type="domain" description="Bacterial Ig-like" evidence="2">
    <location>
        <begin position="409"/>
        <end position="492"/>
    </location>
</feature>
<protein>
    <submittedName>
        <fullName evidence="4">Ig-like domain repeat protein</fullName>
    </submittedName>
</protein>
<dbReference type="KEGG" id="sgrg:L0C25_12305"/>
<dbReference type="AlphaFoldDB" id="A0AA46TDN2"/>
<keyword evidence="1" id="KW-0732">Signal</keyword>
<dbReference type="Pfam" id="PF20611">
    <property type="entry name" value="DUF6801"/>
    <property type="match status" value="2"/>
</dbReference>
<evidence type="ECO:0000313" key="5">
    <source>
        <dbReference type="Proteomes" id="UP001164390"/>
    </source>
</evidence>
<dbReference type="GO" id="GO:0005975">
    <property type="term" value="P:carbohydrate metabolic process"/>
    <property type="evidence" value="ECO:0007669"/>
    <property type="project" value="UniProtKB-ARBA"/>
</dbReference>
<keyword evidence="5" id="KW-1185">Reference proteome</keyword>
<evidence type="ECO:0000313" key="4">
    <source>
        <dbReference type="EMBL" id="UYM03339.1"/>
    </source>
</evidence>
<dbReference type="InterPro" id="IPR032109">
    <property type="entry name" value="Big_3_5"/>
</dbReference>
<evidence type="ECO:0000259" key="3">
    <source>
        <dbReference type="Pfam" id="PF20611"/>
    </source>
</evidence>
<dbReference type="EMBL" id="CP094970">
    <property type="protein sequence ID" value="UYM03339.1"/>
    <property type="molecule type" value="Genomic_DNA"/>
</dbReference>
<feature type="domain" description="DUF6801" evidence="3">
    <location>
        <begin position="225"/>
        <end position="391"/>
    </location>
</feature>